<comment type="caution">
    <text evidence="4">The sequence shown here is derived from an EMBL/GenBank/DDBJ whole genome shotgun (WGS) entry which is preliminary data.</text>
</comment>
<dbReference type="Proteomes" id="UP001179361">
    <property type="component" value="Unassembled WGS sequence"/>
</dbReference>
<keyword evidence="2" id="KW-0560">Oxidoreductase</keyword>
<evidence type="ECO:0000256" key="2">
    <source>
        <dbReference type="ARBA" id="ARBA00023002"/>
    </source>
</evidence>
<gene>
    <name evidence="4" type="ORF">LQ564_07670</name>
</gene>
<dbReference type="SUPFAM" id="SSF52218">
    <property type="entry name" value="Flavoproteins"/>
    <property type="match status" value="1"/>
</dbReference>
<dbReference type="PANTHER" id="PTHR10204">
    <property type="entry name" value="NAD P H OXIDOREDUCTASE-RELATED"/>
    <property type="match status" value="1"/>
</dbReference>
<dbReference type="Pfam" id="PF02525">
    <property type="entry name" value="Flavodoxin_2"/>
    <property type="match status" value="1"/>
</dbReference>
<dbReference type="Gene3D" id="3.40.50.360">
    <property type="match status" value="1"/>
</dbReference>
<evidence type="ECO:0000259" key="3">
    <source>
        <dbReference type="Pfam" id="PF02525"/>
    </source>
</evidence>
<dbReference type="InterPro" id="IPR003680">
    <property type="entry name" value="Flavodoxin_fold"/>
</dbReference>
<feature type="domain" description="Flavodoxin-like fold" evidence="3">
    <location>
        <begin position="6"/>
        <end position="176"/>
    </location>
</feature>
<name>A0ABS8Q371_9BURK</name>
<keyword evidence="5" id="KW-1185">Reference proteome</keyword>
<comment type="similarity">
    <text evidence="1">Belongs to the NAD(P)H dehydrogenase (quinone) family.</text>
</comment>
<evidence type="ECO:0000256" key="1">
    <source>
        <dbReference type="ARBA" id="ARBA00006252"/>
    </source>
</evidence>
<dbReference type="PANTHER" id="PTHR10204:SF34">
    <property type="entry name" value="NAD(P)H DEHYDROGENASE [QUINONE] 1 ISOFORM 1"/>
    <property type="match status" value="1"/>
</dbReference>
<dbReference type="RefSeq" id="WP_231057521.1">
    <property type="nucleotide sequence ID" value="NZ_JAJNOC010000002.1"/>
</dbReference>
<evidence type="ECO:0000313" key="4">
    <source>
        <dbReference type="EMBL" id="MCD2516193.1"/>
    </source>
</evidence>
<organism evidence="4 5">
    <name type="scientific">Massilia phyllostachyos</name>
    <dbReference type="NCBI Taxonomy" id="2898585"/>
    <lineage>
        <taxon>Bacteria</taxon>
        <taxon>Pseudomonadati</taxon>
        <taxon>Pseudomonadota</taxon>
        <taxon>Betaproteobacteria</taxon>
        <taxon>Burkholderiales</taxon>
        <taxon>Oxalobacteraceae</taxon>
        <taxon>Telluria group</taxon>
        <taxon>Massilia</taxon>
    </lineage>
</organism>
<protein>
    <submittedName>
        <fullName evidence="4">NAD(P)H-dependent oxidoreductase</fullName>
    </submittedName>
</protein>
<dbReference type="EMBL" id="JAJNOC010000002">
    <property type="protein sequence ID" value="MCD2516193.1"/>
    <property type="molecule type" value="Genomic_DNA"/>
</dbReference>
<dbReference type="InterPro" id="IPR029039">
    <property type="entry name" value="Flavoprotein-like_sf"/>
</dbReference>
<proteinExistence type="inferred from homology"/>
<sequence>MSTMGKRILIIQGHPDGAHRHLCHALAAAYADGARAAGHSVETVDAGRLHFPLVSDPRRWLDDPAPEALQPAQQAIAHAEHIVLVFPLWLGDMPAQLKGFLEQVLRPGFALARAPANPMRAGLLGGRSARIVVTMGMPASFYRWFYRAHGLRLLRRNILAFVGIRPVAATVVGEAGAMPTDRVARWCARLSRLGARAA</sequence>
<accession>A0ABS8Q371</accession>
<dbReference type="InterPro" id="IPR051545">
    <property type="entry name" value="NAD(P)H_dehydrogenase_qn"/>
</dbReference>
<reference evidence="4" key="1">
    <citation type="submission" date="2021-11" db="EMBL/GenBank/DDBJ databases">
        <title>The complete genome of Massilia sp sp. G4R7.</title>
        <authorList>
            <person name="Liu L."/>
            <person name="Yue J."/>
            <person name="Yuan J."/>
            <person name="Yang F."/>
            <person name="Li L."/>
        </authorList>
    </citation>
    <scope>NUCLEOTIDE SEQUENCE</scope>
    <source>
        <strain evidence="4">G4R7</strain>
    </source>
</reference>
<evidence type="ECO:0000313" key="5">
    <source>
        <dbReference type="Proteomes" id="UP001179361"/>
    </source>
</evidence>